<reference evidence="3 4" key="1">
    <citation type="submission" date="2015-11" db="EMBL/GenBank/DDBJ databases">
        <title>Butyribacter intestini gen. nov., sp. nov., a butyric acid-producing bacterium of the family Lachnospiraceae isolated from the human faeces.</title>
        <authorList>
            <person name="Zou Y."/>
            <person name="Xue W."/>
            <person name="Luo G."/>
            <person name="Lv M."/>
        </authorList>
    </citation>
    <scope>NUCLEOTIDE SEQUENCE [LARGE SCALE GENOMIC DNA]</scope>
    <source>
        <strain evidence="3 4">ACET-33324</strain>
    </source>
</reference>
<accession>A0A0V8QFP1</accession>
<sequence length="390" mass="43646">MTGRKKLILLYCLLLLGLLGLSGCGSPASGFTSGTEGTELVYEGSMELKFAENFSVDYYEGGYTLLTIKDGRKLFVVPKGKDIPQGLGEAVVVLQRPIKNLYLVASAVMDMFCELDAIDTITLSGQKESGWYIEAAKEAMEKGTLLYAGKYNKPDYELIVSKNCSLAIENMMVSHSPEVVEMLEEFGIPVMIEYSSYESHPLGRVEWIKFFGALVGKEERAEKVFNRQMEILEAVTADEKTDKTVAFFFITSNGLVQVRQSSDYVPKMIELAGGKYVFDKLGDPESKRSTINMQIEEFYSGARDVDFIIYNSSIDGGVVSIEELLDKCPSLEDFKAVQEGNVFCTSNDMYQQSMSIGYLIEDIHRMLQGKGEEGMRYLFRLKQEDSYAVE</sequence>
<evidence type="ECO:0000313" key="3">
    <source>
        <dbReference type="EMBL" id="KSV59362.1"/>
    </source>
</evidence>
<dbReference type="AlphaFoldDB" id="A0A0V8QFP1"/>
<dbReference type="EMBL" id="LNAM01000147">
    <property type="protein sequence ID" value="KSV59362.1"/>
    <property type="molecule type" value="Genomic_DNA"/>
</dbReference>
<feature type="domain" description="Fe/B12 periplasmic-binding" evidence="2">
    <location>
        <begin position="100"/>
        <end position="375"/>
    </location>
</feature>
<dbReference type="Gene3D" id="3.40.50.1980">
    <property type="entry name" value="Nitrogenase molybdenum iron protein domain"/>
    <property type="match status" value="2"/>
</dbReference>
<evidence type="ECO:0000259" key="2">
    <source>
        <dbReference type="PROSITE" id="PS50983"/>
    </source>
</evidence>
<name>A0A0V8QFP1_9FIRM</name>
<evidence type="ECO:0000313" key="4">
    <source>
        <dbReference type="Proteomes" id="UP000054874"/>
    </source>
</evidence>
<dbReference type="PANTHER" id="PTHR30535:SF34">
    <property type="entry name" value="MOLYBDATE-BINDING PROTEIN MOLA"/>
    <property type="match status" value="1"/>
</dbReference>
<proteinExistence type="inferred from homology"/>
<dbReference type="SUPFAM" id="SSF53807">
    <property type="entry name" value="Helical backbone' metal receptor"/>
    <property type="match status" value="1"/>
</dbReference>
<evidence type="ECO:0000256" key="1">
    <source>
        <dbReference type="ARBA" id="ARBA00008814"/>
    </source>
</evidence>
<dbReference type="PROSITE" id="PS50983">
    <property type="entry name" value="FE_B12_PBP"/>
    <property type="match status" value="1"/>
</dbReference>
<protein>
    <submittedName>
        <fullName evidence="3">Iron ABC transporter substrate-binding protein</fullName>
    </submittedName>
</protein>
<dbReference type="RefSeq" id="WP_058352431.1">
    <property type="nucleotide sequence ID" value="NZ_CABMMD010000147.1"/>
</dbReference>
<dbReference type="PROSITE" id="PS51257">
    <property type="entry name" value="PROKAR_LIPOPROTEIN"/>
    <property type="match status" value="1"/>
</dbReference>
<keyword evidence="4" id="KW-1185">Reference proteome</keyword>
<dbReference type="Pfam" id="PF01497">
    <property type="entry name" value="Peripla_BP_2"/>
    <property type="match status" value="1"/>
</dbReference>
<dbReference type="PANTHER" id="PTHR30535">
    <property type="entry name" value="VITAMIN B12-BINDING PROTEIN"/>
    <property type="match status" value="1"/>
</dbReference>
<comment type="caution">
    <text evidence="3">The sequence shown here is derived from an EMBL/GenBank/DDBJ whole genome shotgun (WGS) entry which is preliminary data.</text>
</comment>
<dbReference type="Proteomes" id="UP000054874">
    <property type="component" value="Unassembled WGS sequence"/>
</dbReference>
<dbReference type="InterPro" id="IPR002491">
    <property type="entry name" value="ABC_transptr_periplasmic_BD"/>
</dbReference>
<comment type="similarity">
    <text evidence="1">Belongs to the bacterial solute-binding protein 8 family.</text>
</comment>
<organism evidence="3 4">
    <name type="scientific">Acetivibrio ethanolgignens</name>
    <dbReference type="NCBI Taxonomy" id="290052"/>
    <lineage>
        <taxon>Bacteria</taxon>
        <taxon>Bacillati</taxon>
        <taxon>Bacillota</taxon>
        <taxon>Clostridia</taxon>
        <taxon>Eubacteriales</taxon>
        <taxon>Oscillospiraceae</taxon>
        <taxon>Acetivibrio</taxon>
    </lineage>
</organism>
<gene>
    <name evidence="3" type="ORF">ASU35_09390</name>
</gene>
<dbReference type="OrthoDB" id="9812528at2"/>
<dbReference type="STRING" id="290052.ASU35_09390"/>
<dbReference type="InterPro" id="IPR050902">
    <property type="entry name" value="ABC_Transporter_SBP"/>
</dbReference>